<accession>A0A1I8AAY0</accession>
<evidence type="ECO:0000313" key="1">
    <source>
        <dbReference type="Proteomes" id="UP000095287"/>
    </source>
</evidence>
<dbReference type="AlphaFoldDB" id="A0A1I8AAY0"/>
<evidence type="ECO:0000313" key="2">
    <source>
        <dbReference type="WBParaSite" id="L893_g3880.t1"/>
    </source>
</evidence>
<dbReference type="Proteomes" id="UP000095287">
    <property type="component" value="Unplaced"/>
</dbReference>
<keyword evidence="1" id="KW-1185">Reference proteome</keyword>
<dbReference type="WBParaSite" id="L893_g3880.t1">
    <property type="protein sequence ID" value="L893_g3880.t1"/>
    <property type="gene ID" value="L893_g3880"/>
</dbReference>
<reference evidence="2" key="1">
    <citation type="submission" date="2016-11" db="UniProtKB">
        <authorList>
            <consortium name="WormBaseParasite"/>
        </authorList>
    </citation>
    <scope>IDENTIFICATION</scope>
</reference>
<proteinExistence type="predicted"/>
<name>A0A1I8AAY0_9BILA</name>
<protein>
    <submittedName>
        <fullName evidence="2">MSP domain-containing protein</fullName>
    </submittedName>
</protein>
<sequence>MFNVIINGRRIVKHFESVSLVPGATCDRLVSVRNLSPNFFVVALSVSALTIKPSLDASATVLNLRPPRHHNMIRLLLSSNIQIQPLSCRIGN</sequence>
<organism evidence="1 2">
    <name type="scientific">Steinernema glaseri</name>
    <dbReference type="NCBI Taxonomy" id="37863"/>
    <lineage>
        <taxon>Eukaryota</taxon>
        <taxon>Metazoa</taxon>
        <taxon>Ecdysozoa</taxon>
        <taxon>Nematoda</taxon>
        <taxon>Chromadorea</taxon>
        <taxon>Rhabditida</taxon>
        <taxon>Tylenchina</taxon>
        <taxon>Panagrolaimomorpha</taxon>
        <taxon>Strongyloidoidea</taxon>
        <taxon>Steinernematidae</taxon>
        <taxon>Steinernema</taxon>
    </lineage>
</organism>